<organism evidence="1 2">
    <name type="scientific">Rahnella sp. (strain Y9602)</name>
    <dbReference type="NCBI Taxonomy" id="2703885"/>
    <lineage>
        <taxon>Bacteria</taxon>
        <taxon>Pseudomonadati</taxon>
        <taxon>Pseudomonadota</taxon>
        <taxon>Gammaproteobacteria</taxon>
        <taxon>Enterobacterales</taxon>
        <taxon>Yersiniaceae</taxon>
        <taxon>Rahnella</taxon>
    </lineage>
</organism>
<dbReference type="PIRSF" id="PIRSF039032">
    <property type="entry name" value="HigB-2"/>
    <property type="match status" value="1"/>
</dbReference>
<sequence>MSHMEYLEFIETPTFSRKCKELLTEEEYRQFQEYLTHYPDAGALIVGTGGCRKIRWGHQRRGKSAGVRAIYYYLCADGQIFMLLVYPKSEKDSLTESEKLILKNIVRSLS</sequence>
<name>A0A0H3F4K1_RAHSY</name>
<reference evidence="2" key="1">
    <citation type="submission" date="2011-01" db="EMBL/GenBank/DDBJ databases">
        <title>Complete sequence of chromosome of Rahnella sp. Y9602.</title>
        <authorList>
            <consortium name="US DOE Joint Genome Institute"/>
            <person name="Lucas S."/>
            <person name="Copeland A."/>
            <person name="Lapidus A."/>
            <person name="Cheng J.-F."/>
            <person name="Goodwin L."/>
            <person name="Pitluck S."/>
            <person name="Lu M."/>
            <person name="Detter J.C."/>
            <person name="Han C."/>
            <person name="Tapia R."/>
            <person name="Land M."/>
            <person name="Hauser L."/>
            <person name="Kyrpides N."/>
            <person name="Ivanova N."/>
            <person name="Ovchinnikova G."/>
            <person name="Pagani I."/>
            <person name="Sobecky P.A."/>
            <person name="Martinez R.J."/>
            <person name="Woyke T."/>
        </authorList>
    </citation>
    <scope>NUCLEOTIDE SEQUENCE [LARGE SCALE GENOMIC DNA]</scope>
    <source>
        <strain evidence="2">Y9602</strain>
    </source>
</reference>
<gene>
    <name evidence="1" type="ordered locus">Rahaq_0198</name>
</gene>
<evidence type="ECO:0000313" key="2">
    <source>
        <dbReference type="Proteomes" id="UP000007257"/>
    </source>
</evidence>
<dbReference type="EMBL" id="CP002505">
    <property type="protein sequence ID" value="ADW71828.1"/>
    <property type="molecule type" value="Genomic_DNA"/>
</dbReference>
<evidence type="ECO:0000313" key="1">
    <source>
        <dbReference type="EMBL" id="ADW71828.1"/>
    </source>
</evidence>
<dbReference type="eggNOG" id="COG4737">
    <property type="taxonomic scope" value="Bacteria"/>
</dbReference>
<proteinExistence type="predicted"/>
<dbReference type="InterPro" id="IPR009387">
    <property type="entry name" value="HigB-2"/>
</dbReference>
<protein>
    <recommendedName>
        <fullName evidence="3">Addiction module toxin RelE</fullName>
    </recommendedName>
</protein>
<dbReference type="Proteomes" id="UP000007257">
    <property type="component" value="Chromosome"/>
</dbReference>
<accession>A0A0H3F4K1</accession>
<dbReference type="KEGG" id="rah:Rahaq_0198"/>
<reference evidence="1 2" key="2">
    <citation type="journal article" date="2012" name="J. Bacteriol.">
        <title>Complete Genome Sequence of Rahnella sp. Strain Y9602, a Gammaproteobacterium Isolate from Metal- and Radionuclide-Contaminated Soil.</title>
        <authorList>
            <person name="Martinez R.J."/>
            <person name="Bruce D."/>
            <person name="Detter C."/>
            <person name="Goodwin L.A."/>
            <person name="Han J."/>
            <person name="Han C.S."/>
            <person name="Held B."/>
            <person name="Land M.L."/>
            <person name="Mikhailova N."/>
            <person name="Nolan M."/>
            <person name="Pennacchio L."/>
            <person name="Pitluck S."/>
            <person name="Tapia R."/>
            <person name="Woyke T."/>
            <person name="Sobecky P.A."/>
        </authorList>
    </citation>
    <scope>NUCLEOTIDE SEQUENCE [LARGE SCALE GENOMIC DNA]</scope>
    <source>
        <strain evidence="1 2">Y9602</strain>
    </source>
</reference>
<dbReference type="AlphaFoldDB" id="A0A0H3F4K1"/>
<dbReference type="HOGENOM" id="CLU_110687_1_2_6"/>
<evidence type="ECO:0008006" key="3">
    <source>
        <dbReference type="Google" id="ProtNLM"/>
    </source>
</evidence>